<dbReference type="PROSITE" id="PS50225">
    <property type="entry name" value="SOCS"/>
    <property type="match status" value="1"/>
</dbReference>
<feature type="compositionally biased region" description="Acidic residues" evidence="4">
    <location>
        <begin position="598"/>
        <end position="610"/>
    </location>
</feature>
<dbReference type="RefSeq" id="XP_022334478.1">
    <property type="nucleotide sequence ID" value="XM_022478770.1"/>
</dbReference>
<dbReference type="SUPFAM" id="SSF48403">
    <property type="entry name" value="Ankyrin repeat"/>
    <property type="match status" value="1"/>
</dbReference>
<evidence type="ECO:0000256" key="2">
    <source>
        <dbReference type="ARBA" id="ARBA00023043"/>
    </source>
</evidence>
<dbReference type="CDD" id="cd03716">
    <property type="entry name" value="SOCS_ASB_like"/>
    <property type="match status" value="1"/>
</dbReference>
<keyword evidence="1" id="KW-0677">Repeat</keyword>
<dbReference type="SMART" id="SM00969">
    <property type="entry name" value="SOCS_box"/>
    <property type="match status" value="1"/>
</dbReference>
<evidence type="ECO:0000313" key="7">
    <source>
        <dbReference type="RefSeq" id="XP_022334478.1"/>
    </source>
</evidence>
<organism evidence="6 7">
    <name type="scientific">Crassostrea virginica</name>
    <name type="common">Eastern oyster</name>
    <dbReference type="NCBI Taxonomy" id="6565"/>
    <lineage>
        <taxon>Eukaryota</taxon>
        <taxon>Metazoa</taxon>
        <taxon>Spiralia</taxon>
        <taxon>Lophotrochozoa</taxon>
        <taxon>Mollusca</taxon>
        <taxon>Bivalvia</taxon>
        <taxon>Autobranchia</taxon>
        <taxon>Pteriomorphia</taxon>
        <taxon>Ostreida</taxon>
        <taxon>Ostreoidea</taxon>
        <taxon>Ostreidae</taxon>
        <taxon>Crassostrea</taxon>
    </lineage>
</organism>
<dbReference type="SUPFAM" id="SSF158235">
    <property type="entry name" value="SOCS box-like"/>
    <property type="match status" value="1"/>
</dbReference>
<dbReference type="PANTHER" id="PTHR24189:SF50">
    <property type="entry name" value="ANKYRIN REPEAT AND SOCS BOX PROTEIN 2"/>
    <property type="match status" value="1"/>
</dbReference>
<keyword evidence="2 3" id="KW-0040">ANK repeat</keyword>
<dbReference type="SMART" id="SM00248">
    <property type="entry name" value="ANK"/>
    <property type="match status" value="5"/>
</dbReference>
<dbReference type="InterPro" id="IPR036036">
    <property type="entry name" value="SOCS_box-like_dom_sf"/>
</dbReference>
<dbReference type="Gene3D" id="1.10.750.20">
    <property type="entry name" value="SOCS box"/>
    <property type="match status" value="1"/>
</dbReference>
<feature type="domain" description="SOCS box" evidence="5">
    <location>
        <begin position="489"/>
        <end position="546"/>
    </location>
</feature>
<dbReference type="OrthoDB" id="6199797at2759"/>
<gene>
    <name evidence="7" type="primary">LOC111131305</name>
</gene>
<evidence type="ECO:0000256" key="1">
    <source>
        <dbReference type="ARBA" id="ARBA00022737"/>
    </source>
</evidence>
<name>A0A8B8E419_CRAVI</name>
<evidence type="ECO:0000256" key="3">
    <source>
        <dbReference type="PROSITE-ProRule" id="PRU00023"/>
    </source>
</evidence>
<dbReference type="AlphaFoldDB" id="A0A8B8E419"/>
<protein>
    <submittedName>
        <fullName evidence="7">Uncharacterized protein LOC111131305</fullName>
    </submittedName>
</protein>
<proteinExistence type="predicted"/>
<dbReference type="GO" id="GO:0035556">
    <property type="term" value="P:intracellular signal transduction"/>
    <property type="evidence" value="ECO:0007669"/>
    <property type="project" value="InterPro"/>
</dbReference>
<dbReference type="InterPro" id="IPR001496">
    <property type="entry name" value="SOCS_box"/>
</dbReference>
<accession>A0A8B8E419</accession>
<dbReference type="PANTHER" id="PTHR24189">
    <property type="entry name" value="MYOTROPHIN"/>
    <property type="match status" value="1"/>
</dbReference>
<dbReference type="InterPro" id="IPR002110">
    <property type="entry name" value="Ankyrin_rpt"/>
</dbReference>
<reference evidence="7" key="1">
    <citation type="submission" date="2025-08" db="UniProtKB">
        <authorList>
            <consortium name="RefSeq"/>
        </authorList>
    </citation>
    <scope>IDENTIFICATION</scope>
    <source>
        <tissue evidence="7">Whole sample</tissue>
    </source>
</reference>
<feature type="region of interest" description="Disordered" evidence="4">
    <location>
        <begin position="561"/>
        <end position="610"/>
    </location>
</feature>
<feature type="repeat" description="ANK" evidence="3">
    <location>
        <begin position="124"/>
        <end position="157"/>
    </location>
</feature>
<evidence type="ECO:0000256" key="4">
    <source>
        <dbReference type="SAM" id="MobiDB-lite"/>
    </source>
</evidence>
<keyword evidence="6" id="KW-1185">Reference proteome</keyword>
<dbReference type="Proteomes" id="UP000694844">
    <property type="component" value="Chromosome 4"/>
</dbReference>
<evidence type="ECO:0000259" key="5">
    <source>
        <dbReference type="PROSITE" id="PS50225"/>
    </source>
</evidence>
<dbReference type="PROSITE" id="PS50088">
    <property type="entry name" value="ANK_REPEAT"/>
    <property type="match status" value="1"/>
</dbReference>
<dbReference type="KEGG" id="cvn:111131305"/>
<evidence type="ECO:0000313" key="6">
    <source>
        <dbReference type="Proteomes" id="UP000694844"/>
    </source>
</evidence>
<dbReference type="Gene3D" id="1.25.40.20">
    <property type="entry name" value="Ankyrin repeat-containing domain"/>
    <property type="match status" value="1"/>
</dbReference>
<dbReference type="GeneID" id="111131305"/>
<dbReference type="Pfam" id="PF07525">
    <property type="entry name" value="SOCS_box"/>
    <property type="match status" value="1"/>
</dbReference>
<sequence>MLLDLDQCDEFLTSVDLKNFDGLSIALKTGNLNLVKVLFESGKFDVQNVPLQNTVTSGLFNALEQTNEELASFLIQRGANVKYVGFAFGLHNISCVCLSAMKIPSLTVEIVNKGADVNDTHEETGKTVLQLAIESDADRDVVKGIVQLGADLGRKDKRGNTALYYLKYIDQLYGLIDAGVTVEELEQKLDFSTLGFVVEEDSHREEDVNFFLERGANVNLNDKRKCSPLIRAVKTSLQSERDVKILLKNGADPHQKDDRGDTPLQIYCKSPSSFVNKTVPLLLLEYGAPPMNCLFHFMKSTVGTLQHTPKKWSENDLYKGMKQNLCIITEELIKHGAKTNLKSRKRMSTLSYVCQLDPFDPDFRCLKAVLRRPTKLDYYAYQNHVNAVVNTATEMFQQSGSQRLLTFDLRGVFQLFVAGLDLVPRESLEGILLLSSYGLYESIECFLHCGFLTKEDQKRMKSKVNHSPESFEAGKASYTPHIPEKKKISLTSALNAFKEKPVSLQKLCRLKIRKGLAFCGHNILPIIEELEIPAILKSYLKFEDIEGPQKEVITVNFTQSQRTDWDDSEDSDPDSYDHDSEYISDSTSECYEQRTDWDDSEDSDPDPYES</sequence>
<dbReference type="InterPro" id="IPR050745">
    <property type="entry name" value="Multifunctional_regulatory"/>
</dbReference>
<dbReference type="InterPro" id="IPR036770">
    <property type="entry name" value="Ankyrin_rpt-contain_sf"/>
</dbReference>